<name>A0A0N1H3H6_9EURO</name>
<gene>
    <name evidence="2" type="ORF">AB675_5191</name>
</gene>
<dbReference type="GeneID" id="28737263"/>
<dbReference type="InterPro" id="IPR019200">
    <property type="entry name" value="ATP_adenylylTrfase_C"/>
</dbReference>
<accession>A0A0N1H3H6</accession>
<dbReference type="Gene3D" id="3.30.428.70">
    <property type="match status" value="1"/>
</dbReference>
<dbReference type="EMBL" id="LFJN01000015">
    <property type="protein sequence ID" value="KPI39455.1"/>
    <property type="molecule type" value="Genomic_DNA"/>
</dbReference>
<keyword evidence="3" id="KW-1185">Reference proteome</keyword>
<proteinExistence type="predicted"/>
<evidence type="ECO:0000313" key="3">
    <source>
        <dbReference type="Proteomes" id="UP000038010"/>
    </source>
</evidence>
<sequence length="90" mass="10065">MAEPDGKSDLPHNVLLTKDWVCLIPRQHSRIDHSMITNAMGMVGVFWITHPSQIEDYTNIWGPLDEHMATIGYPSSHLALKAPPPMHPVA</sequence>
<evidence type="ECO:0000313" key="2">
    <source>
        <dbReference type="EMBL" id="KPI39455.1"/>
    </source>
</evidence>
<organism evidence="2 3">
    <name type="scientific">Cyphellophora attinorum</name>
    <dbReference type="NCBI Taxonomy" id="1664694"/>
    <lineage>
        <taxon>Eukaryota</taxon>
        <taxon>Fungi</taxon>
        <taxon>Dikarya</taxon>
        <taxon>Ascomycota</taxon>
        <taxon>Pezizomycotina</taxon>
        <taxon>Eurotiomycetes</taxon>
        <taxon>Chaetothyriomycetidae</taxon>
        <taxon>Chaetothyriales</taxon>
        <taxon>Cyphellophoraceae</taxon>
        <taxon>Cyphellophora</taxon>
    </lineage>
</organism>
<feature type="domain" description="ATP adenylyltransferase C-terminal" evidence="1">
    <location>
        <begin position="9"/>
        <end position="74"/>
    </location>
</feature>
<dbReference type="VEuPathDB" id="FungiDB:AB675_5191"/>
<dbReference type="RefSeq" id="XP_017999418.1">
    <property type="nucleotide sequence ID" value="XM_018145383.1"/>
</dbReference>
<comment type="caution">
    <text evidence="2">The sequence shown here is derived from an EMBL/GenBank/DDBJ whole genome shotgun (WGS) entry which is preliminary data.</text>
</comment>
<dbReference type="Pfam" id="PF09830">
    <property type="entry name" value="ATP_transf"/>
    <property type="match status" value="1"/>
</dbReference>
<dbReference type="GO" id="GO:0003877">
    <property type="term" value="F:ATP:ADP adenylyltransferase activity"/>
    <property type="evidence" value="ECO:0007669"/>
    <property type="project" value="InterPro"/>
</dbReference>
<evidence type="ECO:0000259" key="1">
    <source>
        <dbReference type="Pfam" id="PF09830"/>
    </source>
</evidence>
<dbReference type="Proteomes" id="UP000038010">
    <property type="component" value="Unassembled WGS sequence"/>
</dbReference>
<dbReference type="OrthoDB" id="10267950at2759"/>
<dbReference type="InterPro" id="IPR043171">
    <property type="entry name" value="Ap4A_phos1/2-like"/>
</dbReference>
<protein>
    <recommendedName>
        <fullName evidence="1">ATP adenylyltransferase C-terminal domain-containing protein</fullName>
    </recommendedName>
</protein>
<reference evidence="2 3" key="1">
    <citation type="submission" date="2015-06" db="EMBL/GenBank/DDBJ databases">
        <title>Draft genome of the ant-associated black yeast Phialophora attae CBS 131958.</title>
        <authorList>
            <person name="Moreno L.F."/>
            <person name="Stielow B.J."/>
            <person name="de Hoog S."/>
            <person name="Vicente V.A."/>
            <person name="Weiss V.A."/>
            <person name="de Vries M."/>
            <person name="Cruz L.M."/>
            <person name="Souza E.M."/>
        </authorList>
    </citation>
    <scope>NUCLEOTIDE SEQUENCE [LARGE SCALE GENOMIC DNA]</scope>
    <source>
        <strain evidence="2 3">CBS 131958</strain>
    </source>
</reference>
<dbReference type="AlphaFoldDB" id="A0A0N1H3H6"/>